<dbReference type="EMBL" id="BAAAGS010000036">
    <property type="protein sequence ID" value="GAA0543708.1"/>
    <property type="molecule type" value="Genomic_DNA"/>
</dbReference>
<dbReference type="Proteomes" id="UP001500729">
    <property type="component" value="Unassembled WGS sequence"/>
</dbReference>
<dbReference type="Gene3D" id="1.20.120.450">
    <property type="entry name" value="dinb family like domain"/>
    <property type="match status" value="1"/>
</dbReference>
<evidence type="ECO:0000313" key="2">
    <source>
        <dbReference type="EMBL" id="GAA0543708.1"/>
    </source>
</evidence>
<evidence type="ECO:0000259" key="1">
    <source>
        <dbReference type="Pfam" id="PF11716"/>
    </source>
</evidence>
<evidence type="ECO:0000313" key="3">
    <source>
        <dbReference type="Proteomes" id="UP001500729"/>
    </source>
</evidence>
<dbReference type="InterPro" id="IPR017517">
    <property type="entry name" value="Maleyloyr_isom"/>
</dbReference>
<protein>
    <submittedName>
        <fullName evidence="2">TIGR03086 family metal-binding protein</fullName>
    </submittedName>
</protein>
<dbReference type="InterPro" id="IPR034660">
    <property type="entry name" value="DinB/YfiT-like"/>
</dbReference>
<accession>A0ABP3NFW6</accession>
<dbReference type="Pfam" id="PF11716">
    <property type="entry name" value="MDMPI_N"/>
    <property type="match status" value="1"/>
</dbReference>
<dbReference type="NCBIfam" id="TIGR03086">
    <property type="entry name" value="TIGR03086 family metal-binding protein"/>
    <property type="match status" value="1"/>
</dbReference>
<dbReference type="InterPro" id="IPR017520">
    <property type="entry name" value="CHP03086"/>
</dbReference>
<sequence length="197" mass="20524">MIDLKPACREMIGLLAGVEASRLADATPCSEYTVADLIAHIDDAAQGFAVFAGAGGPANGSGEGATGEDVPDVVGDRPDVARHVRVLGEAWDAPTAWHGSTDAGGGVELPNEVWGKIALTEVVVHGWDLAQATGQRFEMPEDALRACLDHVSEFVPRAPLPELWGTAVDVPADAPLIDRIVAITGRTPRPPRTPPAG</sequence>
<comment type="caution">
    <text evidence="2">The sequence shown here is derived from an EMBL/GenBank/DDBJ whole genome shotgun (WGS) entry which is preliminary data.</text>
</comment>
<feature type="domain" description="Mycothiol-dependent maleylpyruvate isomerase metal-binding" evidence="1">
    <location>
        <begin position="5"/>
        <end position="130"/>
    </location>
</feature>
<keyword evidence="3" id="KW-1185">Reference proteome</keyword>
<dbReference type="SUPFAM" id="SSF109854">
    <property type="entry name" value="DinB/YfiT-like putative metalloenzymes"/>
    <property type="match status" value="1"/>
</dbReference>
<organism evidence="2 3">
    <name type="scientific">Saccharopolyspora erythraea</name>
    <name type="common">Streptomyces erythraeus</name>
    <dbReference type="NCBI Taxonomy" id="1836"/>
    <lineage>
        <taxon>Bacteria</taxon>
        <taxon>Bacillati</taxon>
        <taxon>Actinomycetota</taxon>
        <taxon>Actinomycetes</taxon>
        <taxon>Pseudonocardiales</taxon>
        <taxon>Pseudonocardiaceae</taxon>
        <taxon>Saccharopolyspora</taxon>
    </lineage>
</organism>
<gene>
    <name evidence="2" type="ORF">GCM10009533_48370</name>
</gene>
<dbReference type="NCBIfam" id="TIGR03083">
    <property type="entry name" value="maleylpyruvate isomerase family mycothiol-dependent enzyme"/>
    <property type="match status" value="1"/>
</dbReference>
<name>A0ABP3NFW6_SACER</name>
<dbReference type="RefSeq" id="WP_009944594.1">
    <property type="nucleotide sequence ID" value="NZ_BAAAGS010000036.1"/>
</dbReference>
<dbReference type="InterPro" id="IPR024344">
    <property type="entry name" value="MDMPI_metal-binding"/>
</dbReference>
<proteinExistence type="predicted"/>
<reference evidence="3" key="1">
    <citation type="journal article" date="2019" name="Int. J. Syst. Evol. Microbiol.">
        <title>The Global Catalogue of Microorganisms (GCM) 10K type strain sequencing project: providing services to taxonomists for standard genome sequencing and annotation.</title>
        <authorList>
            <consortium name="The Broad Institute Genomics Platform"/>
            <consortium name="The Broad Institute Genome Sequencing Center for Infectious Disease"/>
            <person name="Wu L."/>
            <person name="Ma J."/>
        </authorList>
    </citation>
    <scope>NUCLEOTIDE SEQUENCE [LARGE SCALE GENOMIC DNA]</scope>
    <source>
        <strain evidence="3">JCM 10303</strain>
    </source>
</reference>